<evidence type="ECO:0000313" key="4">
    <source>
        <dbReference type="EMBL" id="KAJ8791507.1"/>
    </source>
</evidence>
<reference evidence="4 5" key="1">
    <citation type="submission" date="2022-11" db="EMBL/GenBank/DDBJ databases">
        <title>Whole genome sequence of Eschrichtius robustus ER-17-0199.</title>
        <authorList>
            <person name="Bruniche-Olsen A."/>
            <person name="Black A.N."/>
            <person name="Fields C.J."/>
            <person name="Walden K."/>
            <person name="Dewoody J.A."/>
        </authorList>
    </citation>
    <scope>NUCLEOTIDE SEQUENCE [LARGE SCALE GENOMIC DNA]</scope>
    <source>
        <strain evidence="4">ER-17-0199</strain>
        <tissue evidence="4">Blubber</tissue>
    </source>
</reference>
<organism evidence="4 5">
    <name type="scientific">Eschrichtius robustus</name>
    <name type="common">California gray whale</name>
    <name type="synonym">Eschrichtius gibbosus</name>
    <dbReference type="NCBI Taxonomy" id="9764"/>
    <lineage>
        <taxon>Eukaryota</taxon>
        <taxon>Metazoa</taxon>
        <taxon>Chordata</taxon>
        <taxon>Craniata</taxon>
        <taxon>Vertebrata</taxon>
        <taxon>Euteleostomi</taxon>
        <taxon>Mammalia</taxon>
        <taxon>Eutheria</taxon>
        <taxon>Laurasiatheria</taxon>
        <taxon>Artiodactyla</taxon>
        <taxon>Whippomorpha</taxon>
        <taxon>Cetacea</taxon>
        <taxon>Mysticeti</taxon>
        <taxon>Eschrichtiidae</taxon>
        <taxon>Eschrichtius</taxon>
    </lineage>
</organism>
<dbReference type="Proteomes" id="UP001159641">
    <property type="component" value="Unassembled WGS sequence"/>
</dbReference>
<sequence>MLGLLSFRGVIGGCKGAAVEGGLPPRPRFSIAQALADDSRERVWLAPAPRKPEVRRREGRDVTHGGKVGVTGSPERAPRGAAREAPSGPQPVPRRRRAAVLALGGRLLDPSRPPSCLLAPSDPTSFLGPEVPVAVREDVILIEDPITTCLSPSVYDMICKLGFEARENCDISSIVTQNGEVCWTTITDCVVYTESGTCITRCGAVVLTCFLILEAQGLDYGGSVRLLGPVCQAVHLHLSSLTKGQFEMRYSPGLQWTGVPELFPEMFDALGSLQSLAISLSLMKLTSCLERALADVYLLIGKECPFLLRDLIASEELAQVFGQSVMDVLKVFVGSPCGLNLRNVLWHGFAAPQEIPPKYCSMMILLTAGLGQLLKGYLQQTKFTLAHRPFITLTSLEDLIVFPDVTYEVLSVLEEVMKKSTFILKIMLPYWEVALINFKSNRFADCAILLLVQLETGLRKVFATVNKCPKRLLTAESTALYTTFDEILAKHLNDGKINQLPLFLGEPAMEFLWDFLNHQEGPRLRDRLSHGEISLPEFPKEAANQLLAFSFVLLLRFIDEDLLSVFKQEKAAVRALVSVAEAYGARCHPVSQLKKQVCGEGRVQVLSCERSIGVWPLLPLPEGSEREAQRSEGNSEIHACRSLITEIVAELCHHVPETHRVPHDSEHLPPEKWPQLLRELCSIPVRTLFCPRAVLEVLAVLRKIGAHCRRVCGQVAACAELRRRQWEDRSLRSRQRRNYLRLVHSIKLLSPMLYLILLLIALELVNIHVVLGKNTSEYQQYLRFLKSILQYTENLEAYTSQDKNKWDEAVNLTQAALLKIWTFSEKKQMLIHLAKKSASKVV</sequence>
<comment type="caution">
    <text evidence="4">The sequence shown here is derived from an EMBL/GenBank/DDBJ whole genome shotgun (WGS) entry which is preliminary data.</text>
</comment>
<dbReference type="PANTHER" id="PTHR31701:SF2">
    <property type="entry name" value="ENDOPLASMIC RETICULUM MEMBRANE-ASSOCIATED RNA DEGRADATION PROTEIN"/>
    <property type="match status" value="1"/>
</dbReference>
<evidence type="ECO:0000256" key="1">
    <source>
        <dbReference type="SAM" id="MobiDB-lite"/>
    </source>
</evidence>
<dbReference type="InterPro" id="IPR039635">
    <property type="entry name" value="ERMARD"/>
</dbReference>
<dbReference type="EMBL" id="JAIQCJ010001207">
    <property type="protein sequence ID" value="KAJ8791507.1"/>
    <property type="molecule type" value="Genomic_DNA"/>
</dbReference>
<keyword evidence="2" id="KW-0812">Transmembrane</keyword>
<proteinExistence type="predicted"/>
<dbReference type="InterPro" id="IPR025209">
    <property type="entry name" value="DUF4209"/>
</dbReference>
<feature type="domain" description="DUF4209" evidence="3">
    <location>
        <begin position="289"/>
        <end position="369"/>
    </location>
</feature>
<evidence type="ECO:0000256" key="2">
    <source>
        <dbReference type="SAM" id="Phobius"/>
    </source>
</evidence>
<dbReference type="AlphaFoldDB" id="A0AB34HF68"/>
<protein>
    <recommendedName>
        <fullName evidence="3">DUF4209 domain-containing protein</fullName>
    </recommendedName>
</protein>
<name>A0AB34HF68_ESCRO</name>
<evidence type="ECO:0000259" key="3">
    <source>
        <dbReference type="Pfam" id="PF13910"/>
    </source>
</evidence>
<feature type="transmembrane region" description="Helical" evidence="2">
    <location>
        <begin position="752"/>
        <end position="771"/>
    </location>
</feature>
<gene>
    <name evidence="4" type="ORF">J1605_020603</name>
</gene>
<feature type="region of interest" description="Disordered" evidence="1">
    <location>
        <begin position="50"/>
        <end position="94"/>
    </location>
</feature>
<feature type="compositionally biased region" description="Basic and acidic residues" evidence="1">
    <location>
        <begin position="50"/>
        <end position="64"/>
    </location>
</feature>
<keyword evidence="2" id="KW-0472">Membrane</keyword>
<accession>A0AB34HF68</accession>
<keyword evidence="2" id="KW-1133">Transmembrane helix</keyword>
<evidence type="ECO:0000313" key="5">
    <source>
        <dbReference type="Proteomes" id="UP001159641"/>
    </source>
</evidence>
<dbReference type="Pfam" id="PF13910">
    <property type="entry name" value="DUF4209"/>
    <property type="match status" value="1"/>
</dbReference>
<keyword evidence="5" id="KW-1185">Reference proteome</keyword>
<dbReference type="PANTHER" id="PTHR31701">
    <property type="entry name" value="ENDOPLASMIC RETICULUM MEMBRANE-ASSOCIATED RNA DEGRADATION PROTEIN"/>
    <property type="match status" value="1"/>
</dbReference>